<dbReference type="PANTHER" id="PTHR11487">
    <property type="entry name" value="THIOESTERASE"/>
    <property type="match status" value="1"/>
</dbReference>
<dbReference type="Pfam" id="PF00975">
    <property type="entry name" value="Thioesterase"/>
    <property type="match status" value="1"/>
</dbReference>
<evidence type="ECO:0000256" key="2">
    <source>
        <dbReference type="SAM" id="MobiDB-lite"/>
    </source>
</evidence>
<evidence type="ECO:0000313" key="4">
    <source>
        <dbReference type="EMBL" id="TGN77999.1"/>
    </source>
</evidence>
<dbReference type="PANTHER" id="PTHR11487:SF0">
    <property type="entry name" value="S-ACYL FATTY ACID SYNTHASE THIOESTERASE, MEDIUM CHAIN"/>
    <property type="match status" value="1"/>
</dbReference>
<dbReference type="InterPro" id="IPR029058">
    <property type="entry name" value="AB_hydrolase_fold"/>
</dbReference>
<evidence type="ECO:0000256" key="1">
    <source>
        <dbReference type="ARBA" id="ARBA00007169"/>
    </source>
</evidence>
<dbReference type="GO" id="GO:0008610">
    <property type="term" value="P:lipid biosynthetic process"/>
    <property type="evidence" value="ECO:0007669"/>
    <property type="project" value="TreeGrafter"/>
</dbReference>
<dbReference type="InterPro" id="IPR001031">
    <property type="entry name" value="Thioesterase"/>
</dbReference>
<organism evidence="4 5">
    <name type="scientific">Streptomyces bauhiniae</name>
    <dbReference type="NCBI Taxonomy" id="2340725"/>
    <lineage>
        <taxon>Bacteria</taxon>
        <taxon>Bacillati</taxon>
        <taxon>Actinomycetota</taxon>
        <taxon>Actinomycetes</taxon>
        <taxon>Kitasatosporales</taxon>
        <taxon>Streptomycetaceae</taxon>
        <taxon>Streptomyces</taxon>
    </lineage>
</organism>
<feature type="region of interest" description="Disordered" evidence="2">
    <location>
        <begin position="1"/>
        <end position="38"/>
    </location>
</feature>
<sequence>MARTWPGGFPPAGGGGSRPAGAEPGRAEPVTTVDDRASGAGTVPPCLLPWQRLPDRAAIRLLCFHHAGGAASSFAPWQAALGPDIAVVPVQLPGRERRVRQPRFRDFGRLLDELDEQLDPLLDGHYTLYGHSLGGLIAHELTRRRVATGRRAPELLMVGACAPPHLPHSAVAPENATDTQLMSWMRELGGVPDSVVRHPEWLRRSVELLRDDLSLVHSHPRRPAEPLPVPLRVLAAESDPLLTPARAQEWARHTSYDFRTHILPGGHFFHREHPEATLRVISRLLPVAT</sequence>
<keyword evidence="5" id="KW-1185">Reference proteome</keyword>
<proteinExistence type="inferred from homology"/>
<comment type="similarity">
    <text evidence="1">Belongs to the thioesterase family.</text>
</comment>
<accession>A0A4Z1D8L9</accession>
<name>A0A4Z1D8L9_9ACTN</name>
<reference evidence="4 5" key="1">
    <citation type="submission" date="2019-04" db="EMBL/GenBank/DDBJ databases">
        <title>Streptomyces sp. nov. Bv016 isolated from bark of Buahinia variegata.</title>
        <authorList>
            <person name="Kanchanasin P."/>
            <person name="Tanasupawat S."/>
            <person name="Yuki M."/>
            <person name="Kudo T."/>
        </authorList>
    </citation>
    <scope>NUCLEOTIDE SEQUENCE [LARGE SCALE GENOMIC DNA]</scope>
    <source>
        <strain evidence="4 5">Bv016</strain>
    </source>
</reference>
<comment type="caution">
    <text evidence="4">The sequence shown here is derived from an EMBL/GenBank/DDBJ whole genome shotgun (WGS) entry which is preliminary data.</text>
</comment>
<dbReference type="AlphaFoldDB" id="A0A4Z1D8L9"/>
<evidence type="ECO:0000313" key="5">
    <source>
        <dbReference type="Proteomes" id="UP000298159"/>
    </source>
</evidence>
<evidence type="ECO:0000259" key="3">
    <source>
        <dbReference type="Pfam" id="PF00975"/>
    </source>
</evidence>
<feature type="domain" description="Thioesterase" evidence="3">
    <location>
        <begin position="60"/>
        <end position="283"/>
    </location>
</feature>
<dbReference type="Gene3D" id="3.40.50.1820">
    <property type="entry name" value="alpha/beta hydrolase"/>
    <property type="match status" value="1"/>
</dbReference>
<dbReference type="Proteomes" id="UP000298159">
    <property type="component" value="Unassembled WGS sequence"/>
</dbReference>
<gene>
    <name evidence="4" type="ORF">E5083_12410</name>
</gene>
<protein>
    <submittedName>
        <fullName evidence="4">Thioesterase</fullName>
    </submittedName>
</protein>
<dbReference type="SUPFAM" id="SSF53474">
    <property type="entry name" value="alpha/beta-Hydrolases"/>
    <property type="match status" value="1"/>
</dbReference>
<dbReference type="EMBL" id="SRRT01000003">
    <property type="protein sequence ID" value="TGN77999.1"/>
    <property type="molecule type" value="Genomic_DNA"/>
</dbReference>
<dbReference type="InterPro" id="IPR012223">
    <property type="entry name" value="TEII"/>
</dbReference>